<dbReference type="HOGENOM" id="CLU_2341462_0_0_9"/>
<sequence>MKKGCDFLSQNWLFEEATRLAHEYGFRVYKVTQTVVRIRTICDEWLIQYVEGSKKPFYLYHYKQKPHLQRKFYDLPFLFKSVWQHDRFVLNGRSTVPIGVY</sequence>
<dbReference type="STRING" id="351627.Csac_0640"/>
<evidence type="ECO:0000313" key="1">
    <source>
        <dbReference type="EMBL" id="ABP66263.1"/>
    </source>
</evidence>
<dbReference type="KEGG" id="csc:Csac_0640"/>
<protein>
    <submittedName>
        <fullName evidence="1">Uncharacterized protein</fullName>
    </submittedName>
</protein>
<evidence type="ECO:0000313" key="2">
    <source>
        <dbReference type="Proteomes" id="UP000000256"/>
    </source>
</evidence>
<dbReference type="Proteomes" id="UP000000256">
    <property type="component" value="Chromosome"/>
</dbReference>
<proteinExistence type="predicted"/>
<dbReference type="EMBL" id="CP000679">
    <property type="protein sequence ID" value="ABP66263.1"/>
    <property type="molecule type" value="Genomic_DNA"/>
</dbReference>
<name>A4XH78_CALS8</name>
<accession>A4XH78</accession>
<keyword evidence="2" id="KW-1185">Reference proteome</keyword>
<gene>
    <name evidence="1" type="ordered locus">Csac_0640</name>
</gene>
<organism evidence="1 2">
    <name type="scientific">Caldicellulosiruptor saccharolyticus (strain ATCC 43494 / DSM 8903 / Tp8T 6331)</name>
    <dbReference type="NCBI Taxonomy" id="351627"/>
    <lineage>
        <taxon>Bacteria</taxon>
        <taxon>Bacillati</taxon>
        <taxon>Bacillota</taxon>
        <taxon>Bacillota incertae sedis</taxon>
        <taxon>Caldicellulosiruptorales</taxon>
        <taxon>Caldicellulosiruptoraceae</taxon>
        <taxon>Caldicellulosiruptor</taxon>
    </lineage>
</organism>
<reference evidence="1 2" key="1">
    <citation type="journal article" date="2008" name="Appl. Environ. Microbiol.">
        <title>Hydrogenomics of the extremely thermophilic bacterium Caldicellulosiruptor saccharolyticus.</title>
        <authorList>
            <person name="van de Werken H.J."/>
            <person name="Verhaart M.R."/>
            <person name="VanFossen A.L."/>
            <person name="Willquist K."/>
            <person name="Lewis D.L."/>
            <person name="Nichols J.D."/>
            <person name="Goorissen H.P."/>
            <person name="Mongodin E.F."/>
            <person name="Nelson K.E."/>
            <person name="van Niel E.W."/>
            <person name="Stams A.J."/>
            <person name="Ward D.E."/>
            <person name="de Vos W.M."/>
            <person name="van der Oost J."/>
            <person name="Kelly R.M."/>
            <person name="Kengen S.W."/>
        </authorList>
    </citation>
    <scope>NUCLEOTIDE SEQUENCE [LARGE SCALE GENOMIC DNA]</scope>
    <source>
        <strain evidence="2">ATCC 43494 / DSM 8903 / Tp8T 6331</strain>
    </source>
</reference>
<dbReference type="AlphaFoldDB" id="A4XH78"/>